<evidence type="ECO:0000313" key="7">
    <source>
        <dbReference type="Proteomes" id="UP001162164"/>
    </source>
</evidence>
<gene>
    <name evidence="6" type="ORF">NQ317_001228</name>
</gene>
<proteinExistence type="inferred from homology"/>
<dbReference type="Proteomes" id="UP001162164">
    <property type="component" value="Unassembled WGS sequence"/>
</dbReference>
<reference evidence="6" key="1">
    <citation type="journal article" date="2023" name="Insect Mol. Biol.">
        <title>Genome sequencing provides insights into the evolution of gene families encoding plant cell wall-degrading enzymes in longhorned beetles.</title>
        <authorList>
            <person name="Shin N.R."/>
            <person name="Okamura Y."/>
            <person name="Kirsch R."/>
            <person name="Pauchet Y."/>
        </authorList>
    </citation>
    <scope>NUCLEOTIDE SEQUENCE</scope>
    <source>
        <strain evidence="6">MMC_N1</strain>
    </source>
</reference>
<keyword evidence="3" id="KW-0268">Exocytosis</keyword>
<name>A0ABQ9JCC1_9CUCU</name>
<dbReference type="InterPro" id="IPR033961">
    <property type="entry name" value="Exo84"/>
</dbReference>
<dbReference type="InterPro" id="IPR016159">
    <property type="entry name" value="Cullin_repeat-like_dom_sf"/>
</dbReference>
<evidence type="ECO:0000313" key="6">
    <source>
        <dbReference type="EMBL" id="KAJ8975831.1"/>
    </source>
</evidence>
<dbReference type="SUPFAM" id="SSF74788">
    <property type="entry name" value="Cullin repeat-like"/>
    <property type="match status" value="1"/>
</dbReference>
<dbReference type="PANTHER" id="PTHR21426">
    <property type="entry name" value="EXOCYST COMPLEX COMPONENT 8"/>
    <property type="match status" value="1"/>
</dbReference>
<keyword evidence="2" id="KW-0813">Transport</keyword>
<evidence type="ECO:0000259" key="5">
    <source>
        <dbReference type="Pfam" id="PF16528"/>
    </source>
</evidence>
<comment type="similarity">
    <text evidence="1">Belongs to the EXO84 family.</text>
</comment>
<keyword evidence="4" id="KW-0653">Protein transport</keyword>
<sequence length="309" mass="35701">MLRTQCKRVKREGSTTVYIRHLSSVVFTNMCHMSEEFLRAFPDSPSCASAYVVWASSELSQFTTHFAKQVFMPQTSLSTVTECVVMVRTQCERVIVYLRRDLYYQLDGALRSPLTKALRDTRDKLIDSIKLRALEDKWIPINLHSRSGLARCLQEHANMGLKLDSYVTGDIWLQLTASTLAFTKVFLTLLDDCLRLRTTELMFTIDETLYSVFEAQIKHNENMLRNELNQDQRQFLTKNAEFLLVTVIDVAQKKYYENVGNECPKLVTLQKEYSALMKGVSPTARSTKTKYSSEFFFDCIRKKIGENNN</sequence>
<feature type="domain" description="Exocyst component Exo84 C-terminal" evidence="5">
    <location>
        <begin position="3"/>
        <end position="93"/>
    </location>
</feature>
<keyword evidence="7" id="KW-1185">Reference proteome</keyword>
<evidence type="ECO:0000256" key="4">
    <source>
        <dbReference type="ARBA" id="ARBA00022927"/>
    </source>
</evidence>
<dbReference type="InterPro" id="IPR032403">
    <property type="entry name" value="Exo84_C"/>
</dbReference>
<dbReference type="Gene3D" id="1.20.58.1220">
    <property type="entry name" value="Exo84p, C-terminal helical domain"/>
    <property type="match status" value="1"/>
</dbReference>
<dbReference type="InterPro" id="IPR042560">
    <property type="entry name" value="Exo84_C_2"/>
</dbReference>
<accession>A0ABQ9JCC1</accession>
<evidence type="ECO:0000256" key="1">
    <source>
        <dbReference type="ARBA" id="ARBA00007210"/>
    </source>
</evidence>
<dbReference type="EMBL" id="JAPWTJ010000761">
    <property type="protein sequence ID" value="KAJ8975831.1"/>
    <property type="molecule type" value="Genomic_DNA"/>
</dbReference>
<comment type="caution">
    <text evidence="6">The sequence shown here is derived from an EMBL/GenBank/DDBJ whole genome shotgun (WGS) entry which is preliminary data.</text>
</comment>
<dbReference type="Pfam" id="PF16528">
    <property type="entry name" value="Exo84_C"/>
    <property type="match status" value="1"/>
</dbReference>
<dbReference type="PANTHER" id="PTHR21426:SF12">
    <property type="entry name" value="EXOCYST COMPLEX COMPONENT 8"/>
    <property type="match status" value="1"/>
</dbReference>
<evidence type="ECO:0000256" key="3">
    <source>
        <dbReference type="ARBA" id="ARBA00022483"/>
    </source>
</evidence>
<evidence type="ECO:0000256" key="2">
    <source>
        <dbReference type="ARBA" id="ARBA00022448"/>
    </source>
</evidence>
<organism evidence="6 7">
    <name type="scientific">Molorchus minor</name>
    <dbReference type="NCBI Taxonomy" id="1323400"/>
    <lineage>
        <taxon>Eukaryota</taxon>
        <taxon>Metazoa</taxon>
        <taxon>Ecdysozoa</taxon>
        <taxon>Arthropoda</taxon>
        <taxon>Hexapoda</taxon>
        <taxon>Insecta</taxon>
        <taxon>Pterygota</taxon>
        <taxon>Neoptera</taxon>
        <taxon>Endopterygota</taxon>
        <taxon>Coleoptera</taxon>
        <taxon>Polyphaga</taxon>
        <taxon>Cucujiformia</taxon>
        <taxon>Chrysomeloidea</taxon>
        <taxon>Cerambycidae</taxon>
        <taxon>Lamiinae</taxon>
        <taxon>Monochamini</taxon>
        <taxon>Molorchus</taxon>
    </lineage>
</organism>
<protein>
    <recommendedName>
        <fullName evidence="5">Exocyst component Exo84 C-terminal domain-containing protein</fullName>
    </recommendedName>
</protein>